<dbReference type="NCBIfam" id="TIGR00711">
    <property type="entry name" value="efflux_EmrB"/>
    <property type="match status" value="1"/>
</dbReference>
<evidence type="ECO:0000256" key="7">
    <source>
        <dbReference type="ARBA" id="ARBA00023136"/>
    </source>
</evidence>
<dbReference type="Proteomes" id="UP000242705">
    <property type="component" value="Unassembled WGS sequence"/>
</dbReference>
<keyword evidence="6 8" id="KW-1133">Transmembrane helix</keyword>
<evidence type="ECO:0000256" key="6">
    <source>
        <dbReference type="ARBA" id="ARBA00022989"/>
    </source>
</evidence>
<evidence type="ECO:0000256" key="8">
    <source>
        <dbReference type="SAM" id="Phobius"/>
    </source>
</evidence>
<dbReference type="GO" id="GO:0022857">
    <property type="term" value="F:transmembrane transporter activity"/>
    <property type="evidence" value="ECO:0007669"/>
    <property type="project" value="InterPro"/>
</dbReference>
<comment type="caution">
    <text evidence="10">The sequence shown here is derived from an EMBL/GenBank/DDBJ whole genome shotgun (WGS) entry which is preliminary data.</text>
</comment>
<feature type="transmembrane region" description="Helical" evidence="8">
    <location>
        <begin position="215"/>
        <end position="234"/>
    </location>
</feature>
<feature type="transmembrane region" description="Helical" evidence="8">
    <location>
        <begin position="421"/>
        <end position="440"/>
    </location>
</feature>
<feature type="domain" description="Major facilitator superfamily (MFS) profile" evidence="9">
    <location>
        <begin position="29"/>
        <end position="484"/>
    </location>
</feature>
<dbReference type="CDD" id="cd17321">
    <property type="entry name" value="MFS_MMR_MDR_like"/>
    <property type="match status" value="1"/>
</dbReference>
<dbReference type="Gene3D" id="1.20.1720.10">
    <property type="entry name" value="Multidrug resistance protein D"/>
    <property type="match status" value="1"/>
</dbReference>
<dbReference type="PRINTS" id="PR01036">
    <property type="entry name" value="TCRTETB"/>
</dbReference>
<evidence type="ECO:0000256" key="4">
    <source>
        <dbReference type="ARBA" id="ARBA00022475"/>
    </source>
</evidence>
<dbReference type="AlphaFoldDB" id="A0A2T2X658"/>
<dbReference type="Pfam" id="PF07690">
    <property type="entry name" value="MFS_1"/>
    <property type="match status" value="2"/>
</dbReference>
<evidence type="ECO:0000313" key="10">
    <source>
        <dbReference type="EMBL" id="PSR29984.1"/>
    </source>
</evidence>
<feature type="transmembrane region" description="Helical" evidence="8">
    <location>
        <begin position="124"/>
        <end position="147"/>
    </location>
</feature>
<dbReference type="InterPro" id="IPR004638">
    <property type="entry name" value="EmrB-like"/>
</dbReference>
<gene>
    <name evidence="10" type="ORF">C7B47_01350</name>
</gene>
<evidence type="ECO:0000256" key="1">
    <source>
        <dbReference type="ARBA" id="ARBA00004651"/>
    </source>
</evidence>
<keyword evidence="3" id="KW-0813">Transport</keyword>
<dbReference type="Gene3D" id="1.20.1250.20">
    <property type="entry name" value="MFS general substrate transporter like domains"/>
    <property type="match status" value="1"/>
</dbReference>
<protein>
    <submittedName>
        <fullName evidence="10">MFS transporter</fullName>
    </submittedName>
</protein>
<feature type="transmembrane region" description="Helical" evidence="8">
    <location>
        <begin position="460"/>
        <end position="480"/>
    </location>
</feature>
<evidence type="ECO:0000313" key="11">
    <source>
        <dbReference type="Proteomes" id="UP000242705"/>
    </source>
</evidence>
<keyword evidence="7 8" id="KW-0472">Membrane</keyword>
<dbReference type="SUPFAM" id="SSF103473">
    <property type="entry name" value="MFS general substrate transporter"/>
    <property type="match status" value="1"/>
</dbReference>
<dbReference type="InterPro" id="IPR011701">
    <property type="entry name" value="MFS"/>
</dbReference>
<feature type="transmembrane region" description="Helical" evidence="8">
    <location>
        <begin position="57"/>
        <end position="83"/>
    </location>
</feature>
<dbReference type="EMBL" id="PXYX01000001">
    <property type="protein sequence ID" value="PSR29984.1"/>
    <property type="molecule type" value="Genomic_DNA"/>
</dbReference>
<evidence type="ECO:0000259" key="9">
    <source>
        <dbReference type="PROSITE" id="PS50850"/>
    </source>
</evidence>
<feature type="transmembrane region" description="Helical" evidence="8">
    <location>
        <begin position="25"/>
        <end position="51"/>
    </location>
</feature>
<dbReference type="InterPro" id="IPR036259">
    <property type="entry name" value="MFS_trans_sf"/>
</dbReference>
<comment type="similarity">
    <text evidence="2">Belongs to the major facilitator superfamily. EmrB family.</text>
</comment>
<feature type="transmembrane region" description="Helical" evidence="8">
    <location>
        <begin position="347"/>
        <end position="368"/>
    </location>
</feature>
<organism evidence="10 11">
    <name type="scientific">Sulfobacillus thermosulfidooxidans</name>
    <dbReference type="NCBI Taxonomy" id="28034"/>
    <lineage>
        <taxon>Bacteria</taxon>
        <taxon>Bacillati</taxon>
        <taxon>Bacillota</taxon>
        <taxon>Clostridia</taxon>
        <taxon>Eubacteriales</taxon>
        <taxon>Clostridiales Family XVII. Incertae Sedis</taxon>
        <taxon>Sulfobacillus</taxon>
    </lineage>
</organism>
<dbReference type="PANTHER" id="PTHR42718:SF9">
    <property type="entry name" value="MAJOR FACILITATOR SUPERFAMILY MULTIDRUG TRANSPORTER MFSC"/>
    <property type="match status" value="1"/>
</dbReference>
<dbReference type="InterPro" id="IPR020846">
    <property type="entry name" value="MFS_dom"/>
</dbReference>
<evidence type="ECO:0000256" key="5">
    <source>
        <dbReference type="ARBA" id="ARBA00022692"/>
    </source>
</evidence>
<accession>A0A2T2X658</accession>
<dbReference type="GO" id="GO:0005886">
    <property type="term" value="C:plasma membrane"/>
    <property type="evidence" value="ECO:0007669"/>
    <property type="project" value="UniProtKB-SubCell"/>
</dbReference>
<feature type="transmembrane region" description="Helical" evidence="8">
    <location>
        <begin position="95"/>
        <end position="118"/>
    </location>
</feature>
<dbReference type="PANTHER" id="PTHR42718">
    <property type="entry name" value="MAJOR FACILITATOR SUPERFAMILY MULTIDRUG TRANSPORTER MFSC"/>
    <property type="match status" value="1"/>
</dbReference>
<comment type="subcellular location">
    <subcellularLocation>
        <location evidence="1">Cell membrane</location>
        <topology evidence="1">Multi-pass membrane protein</topology>
    </subcellularLocation>
</comment>
<evidence type="ECO:0000256" key="3">
    <source>
        <dbReference type="ARBA" id="ARBA00022448"/>
    </source>
</evidence>
<dbReference type="PROSITE" id="PS50850">
    <property type="entry name" value="MFS"/>
    <property type="match status" value="1"/>
</dbReference>
<keyword evidence="4" id="KW-1003">Cell membrane</keyword>
<feature type="transmembrane region" description="Helical" evidence="8">
    <location>
        <begin position="240"/>
        <end position="263"/>
    </location>
</feature>
<evidence type="ECO:0000256" key="2">
    <source>
        <dbReference type="ARBA" id="ARBA00008537"/>
    </source>
</evidence>
<sequence>MARATGLREMWQALPLERFTSRENYIWFVVATVCIGAFMAALDASIVNVAFPDLTTYFHASASMVSWVLIAYLLTLATLLTLFGRLADMLGRRPLYTFGFLVFIIGSAACGAAVNLPMLIVSRVFQAAGAAMLQANSVAIITAAVPASVRGRAIGFQGSAQAIGLSLGPAIGGALVGLFGWRAIFYVNVPVGLLGTTMAAMILPKDKLSGHKATFDWWGTLLMTPFLVLVMLGLTEGNSWGWSSPAILGMFAAAVLLLIGFIFRELSFRAPLVDMRLFKIPVFSVGNFTGLLSYLAMFGVLFLMPFFFERVLNYSSAVSGLILTAVPLGMTVAAPKSGALADRYGPRLLTTSGMALTGLASLLLAWTLSLKPNVTMMVIELILIGAGLGIFTPPNNSSVMGSLPSSRLGVGGGILNMARSLGMAMGTALSGTMLAVFLMANGGVESPGGPKGPWIPATRYALFLLVALSLLAALLSVFRVTQKKSPAEKMPLEW</sequence>
<proteinExistence type="inferred from homology"/>
<name>A0A2T2X658_SULTH</name>
<keyword evidence="5 8" id="KW-0812">Transmembrane</keyword>
<feature type="transmembrane region" description="Helical" evidence="8">
    <location>
        <begin position="284"/>
        <end position="308"/>
    </location>
</feature>
<feature type="transmembrane region" description="Helical" evidence="8">
    <location>
        <begin position="314"/>
        <end position="335"/>
    </location>
</feature>
<feature type="transmembrane region" description="Helical" evidence="8">
    <location>
        <begin position="159"/>
        <end position="179"/>
    </location>
</feature>
<reference evidence="10 11" key="1">
    <citation type="journal article" date="2014" name="BMC Genomics">
        <title>Comparison of environmental and isolate Sulfobacillus genomes reveals diverse carbon, sulfur, nitrogen, and hydrogen metabolisms.</title>
        <authorList>
            <person name="Justice N.B."/>
            <person name="Norman A."/>
            <person name="Brown C.T."/>
            <person name="Singh A."/>
            <person name="Thomas B.C."/>
            <person name="Banfield J.F."/>
        </authorList>
    </citation>
    <scope>NUCLEOTIDE SEQUENCE [LARGE SCALE GENOMIC DNA]</scope>
    <source>
        <strain evidence="10">AMDSBA5</strain>
    </source>
</reference>